<proteinExistence type="predicted"/>
<dbReference type="EMBL" id="MCGO01000075">
    <property type="protein sequence ID" value="ORY31735.1"/>
    <property type="molecule type" value="Genomic_DNA"/>
</dbReference>
<organism evidence="1 2">
    <name type="scientific">Rhizoclosmatium globosum</name>
    <dbReference type="NCBI Taxonomy" id="329046"/>
    <lineage>
        <taxon>Eukaryota</taxon>
        <taxon>Fungi</taxon>
        <taxon>Fungi incertae sedis</taxon>
        <taxon>Chytridiomycota</taxon>
        <taxon>Chytridiomycota incertae sedis</taxon>
        <taxon>Chytridiomycetes</taxon>
        <taxon>Chytridiales</taxon>
        <taxon>Chytriomycetaceae</taxon>
        <taxon>Rhizoclosmatium</taxon>
    </lineage>
</organism>
<keyword evidence="2" id="KW-1185">Reference proteome</keyword>
<comment type="caution">
    <text evidence="1">The sequence shown here is derived from an EMBL/GenBank/DDBJ whole genome shotgun (WGS) entry which is preliminary data.</text>
</comment>
<protein>
    <recommendedName>
        <fullName evidence="3">Alpha/beta-hydrolase</fullName>
    </recommendedName>
</protein>
<sequence>MFAKSPQRHFEVSVSFPQGTKEVYGTLTCPYPQIQPVPLVAILLPSPNPVSPSDPTQSHKLLSHHLADNNVTTIRWNKDQLESHTLGEYVDQVVSALKWVYETSTSSLFLSPYPNFILVGTGECSYAMGPVFQALKAVGLKRLVSGIIYIGGFGETLSNAEWDALLADPKNDGLAVVKSGGLLGRNVPLGWYKEMKDESVLKGCADIDCRVLVAGGALDAKHDTAKQCTKARVREVLPKADKVDLCVIPKMNEHLRDVSGTLSGSTLSEGLAEILTEWLANVVQEE</sequence>
<evidence type="ECO:0000313" key="1">
    <source>
        <dbReference type="EMBL" id="ORY31735.1"/>
    </source>
</evidence>
<gene>
    <name evidence="1" type="ORF">BCR33DRAFT_723768</name>
</gene>
<accession>A0A1Y2BCC4</accession>
<dbReference type="AlphaFoldDB" id="A0A1Y2BCC4"/>
<reference evidence="1 2" key="1">
    <citation type="submission" date="2016-07" db="EMBL/GenBank/DDBJ databases">
        <title>Pervasive Adenine N6-methylation of Active Genes in Fungi.</title>
        <authorList>
            <consortium name="DOE Joint Genome Institute"/>
            <person name="Mondo S.J."/>
            <person name="Dannebaum R.O."/>
            <person name="Kuo R.C."/>
            <person name="Labutti K."/>
            <person name="Haridas S."/>
            <person name="Kuo A."/>
            <person name="Salamov A."/>
            <person name="Ahrendt S.R."/>
            <person name="Lipzen A."/>
            <person name="Sullivan W."/>
            <person name="Andreopoulos W.B."/>
            <person name="Clum A."/>
            <person name="Lindquist E."/>
            <person name="Daum C."/>
            <person name="Ramamoorthy G.K."/>
            <person name="Gryganskyi A."/>
            <person name="Culley D."/>
            <person name="Magnuson J.K."/>
            <person name="James T.Y."/>
            <person name="O'Malley M.A."/>
            <person name="Stajich J.E."/>
            <person name="Spatafora J.W."/>
            <person name="Visel A."/>
            <person name="Grigoriev I.V."/>
        </authorList>
    </citation>
    <scope>NUCLEOTIDE SEQUENCE [LARGE SCALE GENOMIC DNA]</scope>
    <source>
        <strain evidence="1 2">JEL800</strain>
    </source>
</reference>
<dbReference type="Proteomes" id="UP000193642">
    <property type="component" value="Unassembled WGS sequence"/>
</dbReference>
<evidence type="ECO:0000313" key="2">
    <source>
        <dbReference type="Proteomes" id="UP000193642"/>
    </source>
</evidence>
<name>A0A1Y2BCC4_9FUNG</name>
<evidence type="ECO:0008006" key="3">
    <source>
        <dbReference type="Google" id="ProtNLM"/>
    </source>
</evidence>